<reference evidence="15 16" key="1">
    <citation type="submission" date="2022-11" db="EMBL/GenBank/DDBJ databases">
        <title>Host association and intracellularity evolved multiple times independently in the Rickettsiales.</title>
        <authorList>
            <person name="Castelli M."/>
            <person name="Nardi T."/>
            <person name="Gammuto L."/>
            <person name="Bellinzona G."/>
            <person name="Sabaneyeva E."/>
            <person name="Potekhin A."/>
            <person name="Serra V."/>
            <person name="Petroni G."/>
            <person name="Sassera D."/>
        </authorList>
    </citation>
    <scope>NUCLEOTIDE SEQUENCE [LARGE SCALE GENOMIC DNA]</scope>
    <source>
        <strain evidence="15 16">NDG2</strain>
    </source>
</reference>
<evidence type="ECO:0000256" key="1">
    <source>
        <dbReference type="ARBA" id="ARBA00022490"/>
    </source>
</evidence>
<evidence type="ECO:0000256" key="3">
    <source>
        <dbReference type="ARBA" id="ARBA00022618"/>
    </source>
</evidence>
<keyword evidence="9 10" id="KW-0961">Cell wall biogenesis/degradation</keyword>
<keyword evidence="8 10" id="KW-0131">Cell cycle</keyword>
<evidence type="ECO:0000256" key="4">
    <source>
        <dbReference type="ARBA" id="ARBA00022741"/>
    </source>
</evidence>
<sequence length="462" mass="50916">MKKILWRQEELVQALGQEISQTLADITGASKDTRNIKQGDMFFALKGENFNGNRFANEALNKGASLCIVDEEVFDIKEKDAHKVILVDNVADAINKMAIYRRNSLTGKVIGVTGSLGKTSTKEMLKLALSECGKVYASPQNLNNHYGLPLSLIQAPVDSDFCILEMGMNHSGEIRNLSSIARPDVAIIVNVQPAHMQFFSSINEIAYAKAEIFEHVKTSGIGIINANNESYYILNQQASKYGLKTITFGEEGLKSDCYIERTEKLQNGNVLVNIKCMGEHIQQEFDKAVGSHLIYNSLAVLASLILLGVDLKKAQKSLATFVPFTGRGQIWNLSNNITLIDESYNSSPAALKAAIQNAVLRKGENNRVIAILGDMKELGEKSIEFHRNINLDGVDLIFCAGDLMKHLYDNAKNKQGFASNAEGIASIVCNHIQDRDIILVKGSHSTNMMLIVDKIKQMFSQG</sequence>
<proteinExistence type="inferred from homology"/>
<evidence type="ECO:0000259" key="12">
    <source>
        <dbReference type="Pfam" id="PF01225"/>
    </source>
</evidence>
<evidence type="ECO:0000256" key="9">
    <source>
        <dbReference type="ARBA" id="ARBA00023316"/>
    </source>
</evidence>
<dbReference type="InterPro" id="IPR004101">
    <property type="entry name" value="Mur_ligase_C"/>
</dbReference>
<keyword evidence="3 10" id="KW-0132">Cell division</keyword>
<keyword evidence="1 10" id="KW-0963">Cytoplasm</keyword>
<dbReference type="HAMAP" id="MF_02019">
    <property type="entry name" value="MurF"/>
    <property type="match status" value="1"/>
</dbReference>
<keyword evidence="6 10" id="KW-0133">Cell shape</keyword>
<dbReference type="Gene3D" id="3.40.1390.10">
    <property type="entry name" value="MurE/MurF, N-terminal domain"/>
    <property type="match status" value="1"/>
</dbReference>
<feature type="binding site" evidence="10">
    <location>
        <begin position="114"/>
        <end position="120"/>
    </location>
    <ligand>
        <name>ATP</name>
        <dbReference type="ChEBI" id="CHEBI:30616"/>
    </ligand>
</feature>
<dbReference type="InterPro" id="IPR051046">
    <property type="entry name" value="MurCDEF_CellWall_CoF430Synth"/>
</dbReference>
<dbReference type="InterPro" id="IPR036615">
    <property type="entry name" value="Mur_ligase_C_dom_sf"/>
</dbReference>
<evidence type="ECO:0000256" key="2">
    <source>
        <dbReference type="ARBA" id="ARBA00022598"/>
    </source>
</evidence>
<dbReference type="InterPro" id="IPR000713">
    <property type="entry name" value="Mur_ligase_N"/>
</dbReference>
<dbReference type="GO" id="GO:0016874">
    <property type="term" value="F:ligase activity"/>
    <property type="evidence" value="ECO:0007669"/>
    <property type="project" value="UniProtKB-KW"/>
</dbReference>
<dbReference type="Pfam" id="PF08245">
    <property type="entry name" value="Mur_ligase_M"/>
    <property type="match status" value="1"/>
</dbReference>
<dbReference type="InterPro" id="IPR035911">
    <property type="entry name" value="MurE/MurF_N"/>
</dbReference>
<feature type="domain" description="Mur ligase central" evidence="14">
    <location>
        <begin position="112"/>
        <end position="303"/>
    </location>
</feature>
<feature type="domain" description="Mur ligase N-terminal catalytic" evidence="12">
    <location>
        <begin position="26"/>
        <end position="98"/>
    </location>
</feature>
<evidence type="ECO:0000256" key="5">
    <source>
        <dbReference type="ARBA" id="ARBA00022840"/>
    </source>
</evidence>
<comment type="catalytic activity">
    <reaction evidence="10 11">
        <text>D-alanyl-D-alanine + UDP-N-acetyl-alpha-D-muramoyl-L-alanyl-gamma-D-glutamyl-meso-2,6-diaminopimelate + ATP = UDP-N-acetyl-alpha-D-muramoyl-L-alanyl-gamma-D-glutamyl-meso-2,6-diaminopimeloyl-D-alanyl-D-alanine + ADP + phosphate + H(+)</text>
        <dbReference type="Rhea" id="RHEA:28374"/>
        <dbReference type="ChEBI" id="CHEBI:15378"/>
        <dbReference type="ChEBI" id="CHEBI:30616"/>
        <dbReference type="ChEBI" id="CHEBI:43474"/>
        <dbReference type="ChEBI" id="CHEBI:57822"/>
        <dbReference type="ChEBI" id="CHEBI:61386"/>
        <dbReference type="ChEBI" id="CHEBI:83905"/>
        <dbReference type="ChEBI" id="CHEBI:456216"/>
        <dbReference type="EC" id="6.3.2.10"/>
    </reaction>
</comment>
<comment type="function">
    <text evidence="10 11">Involved in cell wall formation. Catalyzes the final step in the synthesis of UDP-N-acetylmuramoyl-pentapeptide, the precursor of murein.</text>
</comment>
<dbReference type="SUPFAM" id="SSF53244">
    <property type="entry name" value="MurD-like peptide ligases, peptide-binding domain"/>
    <property type="match status" value="1"/>
</dbReference>
<keyword evidence="2 10" id="KW-0436">Ligase</keyword>
<gene>
    <name evidence="10" type="primary">murF</name>
    <name evidence="15" type="ORF">Bandiella_00946</name>
</gene>
<dbReference type="SUPFAM" id="SSF53623">
    <property type="entry name" value="MurD-like peptide ligases, catalytic domain"/>
    <property type="match status" value="1"/>
</dbReference>
<dbReference type="PANTHER" id="PTHR43024">
    <property type="entry name" value="UDP-N-ACETYLMURAMOYL-TRIPEPTIDE--D-ALANYL-D-ALANINE LIGASE"/>
    <property type="match status" value="1"/>
</dbReference>
<dbReference type="Pfam" id="PF02875">
    <property type="entry name" value="Mur_ligase_C"/>
    <property type="match status" value="1"/>
</dbReference>
<dbReference type="Pfam" id="PF01225">
    <property type="entry name" value="Mur_ligase"/>
    <property type="match status" value="1"/>
</dbReference>
<keyword evidence="7 10" id="KW-0573">Peptidoglycan synthesis</keyword>
<dbReference type="InterPro" id="IPR005863">
    <property type="entry name" value="UDP-N-AcMur_synth"/>
</dbReference>
<comment type="similarity">
    <text evidence="10">Belongs to the MurCDEF family. MurF subfamily.</text>
</comment>
<protein>
    <recommendedName>
        <fullName evidence="10 11">UDP-N-acetylmuramoyl-tripeptide--D-alanyl-D-alanine ligase</fullName>
        <ecNumber evidence="10 11">6.3.2.10</ecNumber>
    </recommendedName>
    <alternativeName>
        <fullName evidence="10">D-alanyl-D-alanine-adding enzyme</fullName>
    </alternativeName>
</protein>
<dbReference type="InterPro" id="IPR013221">
    <property type="entry name" value="Mur_ligase_cen"/>
</dbReference>
<keyword evidence="4 10" id="KW-0547">Nucleotide-binding</keyword>
<dbReference type="Gene3D" id="3.90.190.20">
    <property type="entry name" value="Mur ligase, C-terminal domain"/>
    <property type="match status" value="1"/>
</dbReference>
<dbReference type="EC" id="6.3.2.10" evidence="10 11"/>
<organism evidence="15 16">
    <name type="scientific">Candidatus Bandiella euplotis</name>
    <dbReference type="NCBI Taxonomy" id="1664265"/>
    <lineage>
        <taxon>Bacteria</taxon>
        <taxon>Pseudomonadati</taxon>
        <taxon>Pseudomonadota</taxon>
        <taxon>Alphaproteobacteria</taxon>
        <taxon>Rickettsiales</taxon>
        <taxon>Candidatus Midichloriaceae</taxon>
        <taxon>Candidatus Bandiella</taxon>
    </lineage>
</organism>
<dbReference type="RefSeq" id="WP_323732520.1">
    <property type="nucleotide sequence ID" value="NZ_CP110820.1"/>
</dbReference>
<dbReference type="InterPro" id="IPR036565">
    <property type="entry name" value="Mur-like_cat_sf"/>
</dbReference>
<feature type="domain" description="Mur ligase C-terminal" evidence="13">
    <location>
        <begin position="326"/>
        <end position="443"/>
    </location>
</feature>
<evidence type="ECO:0000259" key="13">
    <source>
        <dbReference type="Pfam" id="PF02875"/>
    </source>
</evidence>
<comment type="subcellular location">
    <subcellularLocation>
        <location evidence="10 11">Cytoplasm</location>
    </subcellularLocation>
</comment>
<dbReference type="EMBL" id="CP110820">
    <property type="protein sequence ID" value="WPX96817.1"/>
    <property type="molecule type" value="Genomic_DNA"/>
</dbReference>
<evidence type="ECO:0000256" key="6">
    <source>
        <dbReference type="ARBA" id="ARBA00022960"/>
    </source>
</evidence>
<keyword evidence="5 10" id="KW-0067">ATP-binding</keyword>
<dbReference type="NCBIfam" id="TIGR01143">
    <property type="entry name" value="murF"/>
    <property type="match status" value="1"/>
</dbReference>
<evidence type="ECO:0000256" key="10">
    <source>
        <dbReference type="HAMAP-Rule" id="MF_02019"/>
    </source>
</evidence>
<dbReference type="Proteomes" id="UP001327219">
    <property type="component" value="Chromosome"/>
</dbReference>
<evidence type="ECO:0000256" key="11">
    <source>
        <dbReference type="RuleBase" id="RU004136"/>
    </source>
</evidence>
<evidence type="ECO:0000259" key="14">
    <source>
        <dbReference type="Pfam" id="PF08245"/>
    </source>
</evidence>
<name>A0ABZ0UM68_9RICK</name>
<evidence type="ECO:0000313" key="15">
    <source>
        <dbReference type="EMBL" id="WPX96817.1"/>
    </source>
</evidence>
<evidence type="ECO:0000256" key="7">
    <source>
        <dbReference type="ARBA" id="ARBA00022984"/>
    </source>
</evidence>
<accession>A0ABZ0UM68</accession>
<evidence type="ECO:0000256" key="8">
    <source>
        <dbReference type="ARBA" id="ARBA00023306"/>
    </source>
</evidence>
<keyword evidence="16" id="KW-1185">Reference proteome</keyword>
<evidence type="ECO:0000313" key="16">
    <source>
        <dbReference type="Proteomes" id="UP001327219"/>
    </source>
</evidence>
<dbReference type="SUPFAM" id="SSF63418">
    <property type="entry name" value="MurE/MurF N-terminal domain"/>
    <property type="match status" value="1"/>
</dbReference>
<dbReference type="PANTHER" id="PTHR43024:SF1">
    <property type="entry name" value="UDP-N-ACETYLMURAMOYL-TRIPEPTIDE--D-ALANYL-D-ALANINE LIGASE"/>
    <property type="match status" value="1"/>
</dbReference>
<comment type="pathway">
    <text evidence="10 11">Cell wall biogenesis; peptidoglycan biosynthesis.</text>
</comment>
<dbReference type="Gene3D" id="3.40.1190.10">
    <property type="entry name" value="Mur-like, catalytic domain"/>
    <property type="match status" value="1"/>
</dbReference>